<accession>A0A7T4DIY1</accession>
<evidence type="ECO:0000313" key="1">
    <source>
        <dbReference type="EMBL" id="QQB15037.1"/>
    </source>
</evidence>
<dbReference type="Proteomes" id="UP000595374">
    <property type="component" value="Chromosome"/>
</dbReference>
<name>A0A7T4DIY1_9MICO</name>
<dbReference type="EMBL" id="CP065989">
    <property type="protein sequence ID" value="QQB15037.1"/>
    <property type="molecule type" value="Genomic_DNA"/>
</dbReference>
<sequence length="45" mass="4816">MITDLARDTALLLVIDEGVPSCLEPAPLDESVGCTRFPPAERVGF</sequence>
<reference evidence="1 2" key="1">
    <citation type="submission" date="2020-12" db="EMBL/GenBank/DDBJ databases">
        <title>FDA dAtabase for Regulatory Grade micrObial Sequences (FDA-ARGOS): Supporting development and validation of Infectious Disease Dx tests.</title>
        <authorList>
            <person name="Sproer C."/>
            <person name="Gronow S."/>
            <person name="Severitt S."/>
            <person name="Schroder I."/>
            <person name="Tallon L."/>
            <person name="Sadzewicz L."/>
            <person name="Zhao X."/>
            <person name="Boylan J."/>
            <person name="Ott S."/>
            <person name="Bowen H."/>
            <person name="Vavikolanu K."/>
            <person name="Mehta A."/>
            <person name="Aluvathingal J."/>
            <person name="Nadendla S."/>
            <person name="Lowell S."/>
            <person name="Myers T."/>
            <person name="Yan Y."/>
            <person name="Sichtig H."/>
        </authorList>
    </citation>
    <scope>NUCLEOTIDE SEQUENCE [LARGE SCALE GENOMIC DNA]</scope>
    <source>
        <strain evidence="1 2">FDAARGOS_990</strain>
    </source>
</reference>
<dbReference type="AlphaFoldDB" id="A0A7T4DIY1"/>
<evidence type="ECO:0000313" key="2">
    <source>
        <dbReference type="Proteomes" id="UP000595374"/>
    </source>
</evidence>
<proteinExistence type="predicted"/>
<organism evidence="1 2">
    <name type="scientific">Brevibacterium casei</name>
    <dbReference type="NCBI Taxonomy" id="33889"/>
    <lineage>
        <taxon>Bacteria</taxon>
        <taxon>Bacillati</taxon>
        <taxon>Actinomycetota</taxon>
        <taxon>Actinomycetes</taxon>
        <taxon>Micrococcales</taxon>
        <taxon>Brevibacteriaceae</taxon>
        <taxon>Brevibacterium</taxon>
    </lineage>
</organism>
<protein>
    <submittedName>
        <fullName evidence="1">Uncharacterized protein</fullName>
    </submittedName>
</protein>
<dbReference type="RefSeq" id="WP_198500068.1">
    <property type="nucleotide sequence ID" value="NZ_CP065989.1"/>
</dbReference>
<gene>
    <name evidence="1" type="ORF">I6H47_03465</name>
</gene>